<name>A0ABX3XAI2_9BRAD</name>
<dbReference type="EMBL" id="NAFK01000114">
    <property type="protein sequence ID" value="OSJ35115.1"/>
    <property type="molecule type" value="Genomic_DNA"/>
</dbReference>
<dbReference type="Proteomes" id="UP000193884">
    <property type="component" value="Unassembled WGS sequence"/>
</dbReference>
<gene>
    <name evidence="2" type="ORF">BST63_02535</name>
</gene>
<evidence type="ECO:0000256" key="1">
    <source>
        <dbReference type="SAM" id="MobiDB-lite"/>
    </source>
</evidence>
<organism evidence="2 3">
    <name type="scientific">Bradyrhizobium canariense</name>
    <dbReference type="NCBI Taxonomy" id="255045"/>
    <lineage>
        <taxon>Bacteria</taxon>
        <taxon>Pseudomonadati</taxon>
        <taxon>Pseudomonadota</taxon>
        <taxon>Alphaproteobacteria</taxon>
        <taxon>Hyphomicrobiales</taxon>
        <taxon>Nitrobacteraceae</taxon>
        <taxon>Bradyrhizobium</taxon>
    </lineage>
</organism>
<sequence>MALYRLGVGSQNLGEPLHELGRESRVPAVSPSKKSKMRIENMLKAALSRNAGGEGAMPEAQSGISRRIRI</sequence>
<accession>A0ABX3XAI2</accession>
<proteinExistence type="predicted"/>
<comment type="caution">
    <text evidence="2">The sequence shown here is derived from an EMBL/GenBank/DDBJ whole genome shotgun (WGS) entry which is preliminary data.</text>
</comment>
<evidence type="ECO:0000313" key="2">
    <source>
        <dbReference type="EMBL" id="OSJ35115.1"/>
    </source>
</evidence>
<reference evidence="2 3" key="1">
    <citation type="submission" date="2017-03" db="EMBL/GenBank/DDBJ databases">
        <title>Whole genome sequences of fourteen strains of Bradyrhizobium canariense and one strain of Bradyrhizobium japonicum isolated from Lupinus (Papilionoideae: Genisteae) species in Algeria.</title>
        <authorList>
            <person name="Crovadore J."/>
            <person name="Chekireb D."/>
            <person name="Brachmann A."/>
            <person name="Chablais R."/>
            <person name="Cochard B."/>
            <person name="Lefort F."/>
        </authorList>
    </citation>
    <scope>NUCLEOTIDE SEQUENCE [LARGE SCALE GENOMIC DNA]</scope>
    <source>
        <strain evidence="2 3">UBMAN05</strain>
    </source>
</reference>
<keyword evidence="3" id="KW-1185">Reference proteome</keyword>
<protein>
    <submittedName>
        <fullName evidence="2">Uncharacterized protein</fullName>
    </submittedName>
</protein>
<feature type="region of interest" description="Disordered" evidence="1">
    <location>
        <begin position="49"/>
        <end position="70"/>
    </location>
</feature>
<evidence type="ECO:0000313" key="3">
    <source>
        <dbReference type="Proteomes" id="UP000193884"/>
    </source>
</evidence>